<accession>A0ABW5FUL0</accession>
<dbReference type="EMBL" id="JBHUKR010000006">
    <property type="protein sequence ID" value="MFD2416376.1"/>
    <property type="molecule type" value="Genomic_DNA"/>
</dbReference>
<protein>
    <submittedName>
        <fullName evidence="3">DUF4255 domain-containing protein</fullName>
    </submittedName>
</protein>
<organism evidence="3 4">
    <name type="scientific">Amycolatopsis pigmentata</name>
    <dbReference type="NCBI Taxonomy" id="450801"/>
    <lineage>
        <taxon>Bacteria</taxon>
        <taxon>Bacillati</taxon>
        <taxon>Actinomycetota</taxon>
        <taxon>Actinomycetes</taxon>
        <taxon>Pseudonocardiales</taxon>
        <taxon>Pseudonocardiaceae</taxon>
        <taxon>Amycolatopsis</taxon>
    </lineage>
</organism>
<sequence>MIHEVDEGLRRLLAAAGIPGGGVELAFDAPTKEWAGKRNAPTISVFLYDIREDLTRRRTGTIEDTADDGVVLGWLSPPRWFRLSYVVTAWTNRPQDEHRLLSDMLRLLVRNERLTPEWLSGSLAELGLTVSLETAAPPEGRAIGDFWSALGGELRPSLELLVTAPLAGDREPAGPPVTEGLVVRADRDSARRLRYEGSQAEGIGFAPAKSRPSAPARRKRGKAPQ</sequence>
<keyword evidence="4" id="KW-1185">Reference proteome</keyword>
<reference evidence="4" key="1">
    <citation type="journal article" date="2019" name="Int. J. Syst. Evol. Microbiol.">
        <title>The Global Catalogue of Microorganisms (GCM) 10K type strain sequencing project: providing services to taxonomists for standard genome sequencing and annotation.</title>
        <authorList>
            <consortium name="The Broad Institute Genomics Platform"/>
            <consortium name="The Broad Institute Genome Sequencing Center for Infectious Disease"/>
            <person name="Wu L."/>
            <person name="Ma J."/>
        </authorList>
    </citation>
    <scope>NUCLEOTIDE SEQUENCE [LARGE SCALE GENOMIC DNA]</scope>
    <source>
        <strain evidence="4">CGMCC 4.7645</strain>
    </source>
</reference>
<name>A0ABW5FUL0_9PSEU</name>
<gene>
    <name evidence="3" type="ORF">ACFSXZ_08540</name>
</gene>
<dbReference type="InterPro" id="IPR025351">
    <property type="entry name" value="Pvc16_N"/>
</dbReference>
<feature type="compositionally biased region" description="Basic residues" evidence="1">
    <location>
        <begin position="216"/>
        <end position="225"/>
    </location>
</feature>
<comment type="caution">
    <text evidence="3">The sequence shown here is derived from an EMBL/GenBank/DDBJ whole genome shotgun (WGS) entry which is preliminary data.</text>
</comment>
<dbReference type="Pfam" id="PF14065">
    <property type="entry name" value="Pvc16_N"/>
    <property type="match status" value="1"/>
</dbReference>
<feature type="region of interest" description="Disordered" evidence="1">
    <location>
        <begin position="196"/>
        <end position="225"/>
    </location>
</feature>
<dbReference type="Proteomes" id="UP001597417">
    <property type="component" value="Unassembled WGS sequence"/>
</dbReference>
<evidence type="ECO:0000313" key="3">
    <source>
        <dbReference type="EMBL" id="MFD2416376.1"/>
    </source>
</evidence>
<proteinExistence type="predicted"/>
<evidence type="ECO:0000259" key="2">
    <source>
        <dbReference type="Pfam" id="PF14065"/>
    </source>
</evidence>
<feature type="compositionally biased region" description="Low complexity" evidence="1">
    <location>
        <begin position="206"/>
        <end position="215"/>
    </location>
</feature>
<evidence type="ECO:0000256" key="1">
    <source>
        <dbReference type="SAM" id="MobiDB-lite"/>
    </source>
</evidence>
<dbReference type="RefSeq" id="WP_378263107.1">
    <property type="nucleotide sequence ID" value="NZ_JBHUKR010000006.1"/>
</dbReference>
<feature type="domain" description="Pvc16 N-terminal" evidence="2">
    <location>
        <begin position="4"/>
        <end position="179"/>
    </location>
</feature>
<evidence type="ECO:0000313" key="4">
    <source>
        <dbReference type="Proteomes" id="UP001597417"/>
    </source>
</evidence>